<dbReference type="GO" id="GO:0030313">
    <property type="term" value="C:cell envelope"/>
    <property type="evidence" value="ECO:0007669"/>
    <property type="project" value="UniProtKB-SubCell"/>
</dbReference>
<sequence length="426" mass="46683">MGTIKRAACALLTLALCAGLAGCATDGGGGRRLTFQIWDNTQKAAMEAICAAYTRAHPDVTIDVQVTSWSEYWTKLEAAATGGTLPDVFWMHTDEMLRYADGGILADLTDLYEDPGYYAAHFSQGLLDNARGSDGRIYGVPKDRDTICLVYSRELFDAAGVSYPDESWTWHDLTGASQAIYDATGKYGYLAYNDEHLGYWSYVYQAGGYILTPDGKHAGYTQPATKKAIAFYVSLQDEPWCPPQTFFAETEPATAFFSGEAAMYFEGSWGLRSKLEDYPSMVGKWDVAVLPACPDPLSGDGRAVISNGLTYATAANGKNLEVAKDFLRFLGSEEAQRIQGEQGAAIPAYEGLQDTWLSVFDGFDYRINAEACLAMFAYSVQSPNNAARPAWKTRVSDEMLRVYAGETTLDAALESMQRTVDELSNR</sequence>
<accession>A0A9D1CP96</accession>
<keyword evidence="4 5" id="KW-0732">Signal</keyword>
<evidence type="ECO:0000256" key="3">
    <source>
        <dbReference type="ARBA" id="ARBA00022448"/>
    </source>
</evidence>
<comment type="similarity">
    <text evidence="2">Belongs to the bacterial solute-binding protein 1 family.</text>
</comment>
<reference evidence="6" key="1">
    <citation type="submission" date="2020-10" db="EMBL/GenBank/DDBJ databases">
        <authorList>
            <person name="Gilroy R."/>
        </authorList>
    </citation>
    <scope>NUCLEOTIDE SEQUENCE</scope>
    <source>
        <strain evidence="6">ChiSxjej2B14-6234</strain>
    </source>
</reference>
<dbReference type="AlphaFoldDB" id="A0A9D1CP96"/>
<dbReference type="EMBL" id="DVFJ01000001">
    <property type="protein sequence ID" value="HIQ70611.1"/>
    <property type="molecule type" value="Genomic_DNA"/>
</dbReference>
<dbReference type="PANTHER" id="PTHR43649:SF31">
    <property type="entry name" value="SN-GLYCEROL-3-PHOSPHATE-BINDING PERIPLASMIC PROTEIN UGPB"/>
    <property type="match status" value="1"/>
</dbReference>
<evidence type="ECO:0000256" key="5">
    <source>
        <dbReference type="SAM" id="SignalP"/>
    </source>
</evidence>
<dbReference type="Pfam" id="PF01547">
    <property type="entry name" value="SBP_bac_1"/>
    <property type="match status" value="1"/>
</dbReference>
<comment type="subcellular location">
    <subcellularLocation>
        <location evidence="1">Cell envelope</location>
    </subcellularLocation>
</comment>
<organism evidence="6 7">
    <name type="scientific">Candidatus Onthenecus intestinigallinarum</name>
    <dbReference type="NCBI Taxonomy" id="2840875"/>
    <lineage>
        <taxon>Bacteria</taxon>
        <taxon>Bacillati</taxon>
        <taxon>Bacillota</taxon>
        <taxon>Clostridia</taxon>
        <taxon>Eubacteriales</taxon>
        <taxon>Candidatus Onthenecus</taxon>
    </lineage>
</organism>
<dbReference type="InterPro" id="IPR050490">
    <property type="entry name" value="Bact_solute-bd_prot1"/>
</dbReference>
<proteinExistence type="inferred from homology"/>
<dbReference type="PROSITE" id="PS51257">
    <property type="entry name" value="PROKAR_LIPOPROTEIN"/>
    <property type="match status" value="1"/>
</dbReference>
<dbReference type="PANTHER" id="PTHR43649">
    <property type="entry name" value="ARABINOSE-BINDING PROTEIN-RELATED"/>
    <property type="match status" value="1"/>
</dbReference>
<dbReference type="SUPFAM" id="SSF53850">
    <property type="entry name" value="Periplasmic binding protein-like II"/>
    <property type="match status" value="1"/>
</dbReference>
<dbReference type="CDD" id="cd13585">
    <property type="entry name" value="PBP2_TMBP_like"/>
    <property type="match status" value="1"/>
</dbReference>
<evidence type="ECO:0000313" key="6">
    <source>
        <dbReference type="EMBL" id="HIQ70611.1"/>
    </source>
</evidence>
<feature type="signal peptide" evidence="5">
    <location>
        <begin position="1"/>
        <end position="23"/>
    </location>
</feature>
<protein>
    <submittedName>
        <fullName evidence="6">Sugar ABC transporter substrate-binding protein</fullName>
    </submittedName>
</protein>
<dbReference type="Gene3D" id="3.40.190.10">
    <property type="entry name" value="Periplasmic binding protein-like II"/>
    <property type="match status" value="1"/>
</dbReference>
<name>A0A9D1CP96_9FIRM</name>
<evidence type="ECO:0000256" key="1">
    <source>
        <dbReference type="ARBA" id="ARBA00004196"/>
    </source>
</evidence>
<evidence type="ECO:0000256" key="4">
    <source>
        <dbReference type="ARBA" id="ARBA00022729"/>
    </source>
</evidence>
<evidence type="ECO:0000313" key="7">
    <source>
        <dbReference type="Proteomes" id="UP000886887"/>
    </source>
</evidence>
<gene>
    <name evidence="6" type="ORF">IAB73_00115</name>
</gene>
<reference evidence="6" key="2">
    <citation type="journal article" date="2021" name="PeerJ">
        <title>Extensive microbial diversity within the chicken gut microbiome revealed by metagenomics and culture.</title>
        <authorList>
            <person name="Gilroy R."/>
            <person name="Ravi A."/>
            <person name="Getino M."/>
            <person name="Pursley I."/>
            <person name="Horton D.L."/>
            <person name="Alikhan N.F."/>
            <person name="Baker D."/>
            <person name="Gharbi K."/>
            <person name="Hall N."/>
            <person name="Watson M."/>
            <person name="Adriaenssens E.M."/>
            <person name="Foster-Nyarko E."/>
            <person name="Jarju S."/>
            <person name="Secka A."/>
            <person name="Antonio M."/>
            <person name="Oren A."/>
            <person name="Chaudhuri R.R."/>
            <person name="La Ragione R."/>
            <person name="Hildebrand F."/>
            <person name="Pallen M.J."/>
        </authorList>
    </citation>
    <scope>NUCLEOTIDE SEQUENCE</scope>
    <source>
        <strain evidence="6">ChiSxjej2B14-6234</strain>
    </source>
</reference>
<comment type="caution">
    <text evidence="6">The sequence shown here is derived from an EMBL/GenBank/DDBJ whole genome shotgun (WGS) entry which is preliminary data.</text>
</comment>
<feature type="chain" id="PRO_5039588743" evidence="5">
    <location>
        <begin position="24"/>
        <end position="426"/>
    </location>
</feature>
<dbReference type="InterPro" id="IPR006059">
    <property type="entry name" value="SBP"/>
</dbReference>
<evidence type="ECO:0000256" key="2">
    <source>
        <dbReference type="ARBA" id="ARBA00008520"/>
    </source>
</evidence>
<keyword evidence="3" id="KW-0813">Transport</keyword>
<dbReference type="Proteomes" id="UP000886887">
    <property type="component" value="Unassembled WGS sequence"/>
</dbReference>